<dbReference type="Gene3D" id="2.20.25.10">
    <property type="match status" value="1"/>
</dbReference>
<dbReference type="AlphaFoldDB" id="A0A2V0NLY3"/>
<feature type="domain" description="TFIIS-type" evidence="9">
    <location>
        <begin position="91"/>
        <end position="131"/>
    </location>
</feature>
<dbReference type="InParanoid" id="A0A2V0NLY3"/>
<reference evidence="10 11" key="1">
    <citation type="journal article" date="2018" name="Sci. Rep.">
        <title>Raphidocelis subcapitata (=Pseudokirchneriella subcapitata) provides an insight into genome evolution and environmental adaptations in the Sphaeropleales.</title>
        <authorList>
            <person name="Suzuki S."/>
            <person name="Yamaguchi H."/>
            <person name="Nakajima N."/>
            <person name="Kawachi M."/>
        </authorList>
    </citation>
    <scope>NUCLEOTIDE SEQUENCE [LARGE SCALE GENOMIC DNA]</scope>
    <source>
        <strain evidence="10 11">NIES-35</strain>
    </source>
</reference>
<dbReference type="OrthoDB" id="10056816at2759"/>
<proteinExistence type="inferred from homology"/>
<gene>
    <name evidence="10" type="ORF">Rsub_01179</name>
</gene>
<evidence type="ECO:0000256" key="4">
    <source>
        <dbReference type="ARBA" id="ARBA00022771"/>
    </source>
</evidence>
<keyword evidence="4 8" id="KW-0863">Zinc-finger</keyword>
<evidence type="ECO:0000313" key="10">
    <source>
        <dbReference type="EMBL" id="GBF88466.1"/>
    </source>
</evidence>
<dbReference type="GO" id="GO:0003676">
    <property type="term" value="F:nucleic acid binding"/>
    <property type="evidence" value="ECO:0007669"/>
    <property type="project" value="InterPro"/>
</dbReference>
<evidence type="ECO:0000256" key="8">
    <source>
        <dbReference type="PROSITE-ProRule" id="PRU00472"/>
    </source>
</evidence>
<evidence type="ECO:0000313" key="11">
    <source>
        <dbReference type="Proteomes" id="UP000247498"/>
    </source>
</evidence>
<evidence type="ECO:0000259" key="9">
    <source>
        <dbReference type="PROSITE" id="PS51133"/>
    </source>
</evidence>
<dbReference type="GO" id="GO:0006363">
    <property type="term" value="P:termination of RNA polymerase I transcription"/>
    <property type="evidence" value="ECO:0007669"/>
    <property type="project" value="TreeGrafter"/>
</dbReference>
<sequence>MSARAADQPSTSASSKDWMFCPISGYMLELDPVRGVAHCPMTGYSKSLQELSSIRIESTTNMEEYRRQFNLEPLVKDDSEMQETERVRATVDEKCPQCGHQGMEFYTMQLRSADEGQTVFYECPDCRYKYSTNT</sequence>
<evidence type="ECO:0000256" key="5">
    <source>
        <dbReference type="ARBA" id="ARBA00022833"/>
    </source>
</evidence>
<dbReference type="PANTHER" id="PTHR11239:SF14">
    <property type="entry name" value="DNA-DIRECTED RNA POLYMERASE I SUBUNIT RPA12"/>
    <property type="match status" value="1"/>
</dbReference>
<dbReference type="InterPro" id="IPR034004">
    <property type="entry name" value="Zn_ribbon_RPA12_C"/>
</dbReference>
<keyword evidence="7" id="KW-0804">Transcription</keyword>
<keyword evidence="3" id="KW-0479">Metal-binding</keyword>
<organism evidence="10 11">
    <name type="scientific">Raphidocelis subcapitata</name>
    <dbReference type="NCBI Taxonomy" id="307507"/>
    <lineage>
        <taxon>Eukaryota</taxon>
        <taxon>Viridiplantae</taxon>
        <taxon>Chlorophyta</taxon>
        <taxon>core chlorophytes</taxon>
        <taxon>Chlorophyceae</taxon>
        <taxon>CS clade</taxon>
        <taxon>Sphaeropleales</taxon>
        <taxon>Selenastraceae</taxon>
        <taxon>Raphidocelis</taxon>
    </lineage>
</organism>
<evidence type="ECO:0000256" key="2">
    <source>
        <dbReference type="ARBA" id="ARBA00022478"/>
    </source>
</evidence>
<dbReference type="FunCoup" id="A0A2V0NLY3">
    <property type="interactions" value="1647"/>
</dbReference>
<dbReference type="InterPro" id="IPR012164">
    <property type="entry name" value="Rpa12/Rpb9/Rpc10/TFS"/>
</dbReference>
<dbReference type="GO" id="GO:0005736">
    <property type="term" value="C:RNA polymerase I complex"/>
    <property type="evidence" value="ECO:0007669"/>
    <property type="project" value="TreeGrafter"/>
</dbReference>
<evidence type="ECO:0000256" key="7">
    <source>
        <dbReference type="PIRNR" id="PIRNR005586"/>
    </source>
</evidence>
<dbReference type="EMBL" id="BDRX01000005">
    <property type="protein sequence ID" value="GBF88466.1"/>
    <property type="molecule type" value="Genomic_DNA"/>
</dbReference>
<keyword evidence="2 7" id="KW-0240">DNA-directed RNA polymerase</keyword>
<keyword evidence="6 7" id="KW-0539">Nucleus</keyword>
<dbReference type="CDD" id="cd10507">
    <property type="entry name" value="Zn-ribbon_RPA12"/>
    <property type="match status" value="1"/>
</dbReference>
<name>A0A2V0NLY3_9CHLO</name>
<dbReference type="SUPFAM" id="SSF57783">
    <property type="entry name" value="Zinc beta-ribbon"/>
    <property type="match status" value="1"/>
</dbReference>
<comment type="function">
    <text evidence="7">DNA-dependent RNA polymerase catalyzes the transcription of DNA into RNA using the four ribonucleoside triphosphates as substrates.</text>
</comment>
<evidence type="ECO:0000256" key="6">
    <source>
        <dbReference type="ARBA" id="ARBA00023242"/>
    </source>
</evidence>
<evidence type="ECO:0000256" key="1">
    <source>
        <dbReference type="ARBA" id="ARBA00004604"/>
    </source>
</evidence>
<comment type="caution">
    <text evidence="10">The sequence shown here is derived from an EMBL/GenBank/DDBJ whole genome shotgun (WGS) entry which is preliminary data.</text>
</comment>
<dbReference type="InterPro" id="IPR001222">
    <property type="entry name" value="Znf_TFIIS"/>
</dbReference>
<comment type="similarity">
    <text evidence="7">Belongs to the archaeal rpoM/eukaryotic RPA12/RPB9/RPC11 RNA polymerase family.</text>
</comment>
<dbReference type="SMART" id="SM00440">
    <property type="entry name" value="ZnF_C2C2"/>
    <property type="match status" value="1"/>
</dbReference>
<protein>
    <recommendedName>
        <fullName evidence="7">DNA-directed RNA polymerase subunit</fullName>
    </recommendedName>
</protein>
<keyword evidence="5" id="KW-0862">Zinc</keyword>
<dbReference type="GO" id="GO:0003899">
    <property type="term" value="F:DNA-directed RNA polymerase activity"/>
    <property type="evidence" value="ECO:0007669"/>
    <property type="project" value="InterPro"/>
</dbReference>
<evidence type="ECO:0000256" key="3">
    <source>
        <dbReference type="ARBA" id="ARBA00022723"/>
    </source>
</evidence>
<keyword evidence="11" id="KW-1185">Reference proteome</keyword>
<dbReference type="GO" id="GO:0008270">
    <property type="term" value="F:zinc ion binding"/>
    <property type="evidence" value="ECO:0007669"/>
    <property type="project" value="UniProtKB-KW"/>
</dbReference>
<dbReference type="STRING" id="307507.A0A2V0NLY3"/>
<dbReference type="PIRSF" id="PIRSF005586">
    <property type="entry name" value="RNApol_RpoM"/>
    <property type="match status" value="1"/>
</dbReference>
<dbReference type="Proteomes" id="UP000247498">
    <property type="component" value="Unassembled WGS sequence"/>
</dbReference>
<dbReference type="PROSITE" id="PS51133">
    <property type="entry name" value="ZF_TFIIS_2"/>
    <property type="match status" value="1"/>
</dbReference>
<comment type="subcellular location">
    <subcellularLocation>
        <location evidence="1">Nucleus</location>
        <location evidence="1">Nucleolus</location>
    </subcellularLocation>
</comment>
<dbReference type="PANTHER" id="PTHR11239">
    <property type="entry name" value="DNA-DIRECTED RNA POLYMERASE"/>
    <property type="match status" value="1"/>
</dbReference>
<dbReference type="Pfam" id="PF01096">
    <property type="entry name" value="Zn_ribbon_TFIIS"/>
    <property type="match status" value="1"/>
</dbReference>
<accession>A0A2V0NLY3</accession>